<dbReference type="AlphaFoldDB" id="A0A1N7FX10"/>
<protein>
    <recommendedName>
        <fullName evidence="1">Thiol:disulfide interchange protein</fullName>
    </recommendedName>
</protein>
<keyword evidence="1" id="KW-0676">Redox-active center</keyword>
<dbReference type="SUPFAM" id="SSF52833">
    <property type="entry name" value="Thioredoxin-like"/>
    <property type="match status" value="1"/>
</dbReference>
<keyword evidence="1" id="KW-0574">Periplasm</keyword>
<dbReference type="Proteomes" id="UP000187495">
    <property type="component" value="Unassembled WGS sequence"/>
</dbReference>
<name>A0A1N7FX10_9GAMM</name>
<dbReference type="STRING" id="34061.B0189_09055"/>
<dbReference type="InterPro" id="IPR051470">
    <property type="entry name" value="Thiol:disulfide_interchange"/>
</dbReference>
<dbReference type="RefSeq" id="WP_076555974.1">
    <property type="nucleotide sequence ID" value="NZ_FTNU01000018.1"/>
</dbReference>
<dbReference type="InterPro" id="IPR018950">
    <property type="entry name" value="DiS-bond_isomerase_DsbC/G_N"/>
</dbReference>
<dbReference type="PANTHER" id="PTHR35272">
    <property type="entry name" value="THIOL:DISULFIDE INTERCHANGE PROTEIN DSBC-RELATED"/>
    <property type="match status" value="1"/>
</dbReference>
<dbReference type="InterPro" id="IPR033954">
    <property type="entry name" value="DiS-bond_Isoase_DsbC/G"/>
</dbReference>
<proteinExistence type="inferred from homology"/>
<dbReference type="InterPro" id="IPR036249">
    <property type="entry name" value="Thioredoxin-like_sf"/>
</dbReference>
<evidence type="ECO:0000259" key="3">
    <source>
        <dbReference type="Pfam" id="PF13098"/>
    </source>
</evidence>
<feature type="chain" id="PRO_5011830095" description="Thiol:disulfide interchange protein" evidence="1">
    <location>
        <begin position="26"/>
        <end position="263"/>
    </location>
</feature>
<gene>
    <name evidence="4" type="ORF">SAMN02745664_11833</name>
</gene>
<accession>A0A1N7FX10</accession>
<dbReference type="Gene3D" id="3.40.30.10">
    <property type="entry name" value="Glutaredoxin"/>
    <property type="match status" value="1"/>
</dbReference>
<evidence type="ECO:0000256" key="1">
    <source>
        <dbReference type="RuleBase" id="RU364038"/>
    </source>
</evidence>
<organism evidence="4 5">
    <name type="scientific">Moraxella cuniculi DSM 21768</name>
    <dbReference type="NCBI Taxonomy" id="1122245"/>
    <lineage>
        <taxon>Bacteria</taxon>
        <taxon>Pseudomonadati</taxon>
        <taxon>Pseudomonadota</taxon>
        <taxon>Gammaproteobacteria</taxon>
        <taxon>Moraxellales</taxon>
        <taxon>Moraxellaceae</taxon>
        <taxon>Moraxella</taxon>
    </lineage>
</organism>
<dbReference type="CDD" id="cd03020">
    <property type="entry name" value="DsbA_DsbC_DsbG"/>
    <property type="match status" value="1"/>
</dbReference>
<dbReference type="Pfam" id="PF13098">
    <property type="entry name" value="Thioredoxin_2"/>
    <property type="match status" value="1"/>
</dbReference>
<comment type="subcellular location">
    <subcellularLocation>
        <location evidence="1">Periplasm</location>
    </subcellularLocation>
</comment>
<feature type="signal peptide" evidence="1">
    <location>
        <begin position="1"/>
        <end position="25"/>
    </location>
</feature>
<reference evidence="5" key="1">
    <citation type="submission" date="2017-01" db="EMBL/GenBank/DDBJ databases">
        <authorList>
            <person name="Varghese N."/>
            <person name="Submissions S."/>
        </authorList>
    </citation>
    <scope>NUCLEOTIDE SEQUENCE [LARGE SCALE GENOMIC DNA]</scope>
    <source>
        <strain evidence="5">DSM 21768</strain>
    </source>
</reference>
<keyword evidence="5" id="KW-1185">Reference proteome</keyword>
<dbReference type="EMBL" id="FTNU01000018">
    <property type="protein sequence ID" value="SIS04776.1"/>
    <property type="molecule type" value="Genomic_DNA"/>
</dbReference>
<comment type="similarity">
    <text evidence="1">Belongs to the thioredoxin family. DsbC subfamily.</text>
</comment>
<dbReference type="GO" id="GO:0042597">
    <property type="term" value="C:periplasmic space"/>
    <property type="evidence" value="ECO:0007669"/>
    <property type="project" value="UniProtKB-SubCell"/>
</dbReference>
<dbReference type="PROSITE" id="PS51257">
    <property type="entry name" value="PROKAR_LIPOPROTEIN"/>
    <property type="match status" value="1"/>
</dbReference>
<evidence type="ECO:0000313" key="5">
    <source>
        <dbReference type="Proteomes" id="UP000187495"/>
    </source>
</evidence>
<dbReference type="PANTHER" id="PTHR35272:SF3">
    <property type="entry name" value="THIOL:DISULFIDE INTERCHANGE PROTEIN DSBC"/>
    <property type="match status" value="1"/>
</dbReference>
<dbReference type="InterPro" id="IPR012336">
    <property type="entry name" value="Thioredoxin-like_fold"/>
</dbReference>
<sequence>MTTIKSRLTILIATILLTACGQNTAQSATKATAATQSTPTTEQQSNSEVVAALQNNLVKSEVGIKPIAAYATAMPDIFWVNFDDAPAMFTDKTGSYLIQGQIVKLGQPDIQDIGADAIANIAKQSLASIDSSEMIIYPAKGKKQAAVYVFTDPTCSYCQKLHKEIEQITAGGIEVRYLAWPRAERDIPLVESIWCSTDRKAALTAAKQGQTINSTTCDNPVKRHKSLGLQLGVSGTPAIFTESGRQIGGYLPASELIKAATSN</sequence>
<keyword evidence="1" id="KW-0732">Signal</keyword>
<comment type="function">
    <text evidence="1">Required for disulfide bond formation in some periplasmic proteins. Acts by transferring its disulfide bond to other proteins and is reduced in the process.</text>
</comment>
<dbReference type="Pfam" id="PF10411">
    <property type="entry name" value="DsbC_N"/>
    <property type="match status" value="1"/>
</dbReference>
<feature type="domain" description="Thioredoxin-like fold" evidence="3">
    <location>
        <begin position="139"/>
        <end position="258"/>
    </location>
</feature>
<feature type="domain" description="Disulphide bond isomerase DsbC/G N-terminal" evidence="2">
    <location>
        <begin position="50"/>
        <end position="106"/>
    </location>
</feature>
<evidence type="ECO:0000313" key="4">
    <source>
        <dbReference type="EMBL" id="SIS04776.1"/>
    </source>
</evidence>
<evidence type="ECO:0000259" key="2">
    <source>
        <dbReference type="Pfam" id="PF10411"/>
    </source>
</evidence>